<dbReference type="EMBL" id="FNKJ01000001">
    <property type="protein sequence ID" value="SDQ03536.1"/>
    <property type="molecule type" value="Genomic_DNA"/>
</dbReference>
<organism evidence="1 2">
    <name type="scientific">Pseudomonas moorei</name>
    <dbReference type="NCBI Taxonomy" id="395599"/>
    <lineage>
        <taxon>Bacteria</taxon>
        <taxon>Pseudomonadati</taxon>
        <taxon>Pseudomonadota</taxon>
        <taxon>Gammaproteobacteria</taxon>
        <taxon>Pseudomonadales</taxon>
        <taxon>Pseudomonadaceae</taxon>
        <taxon>Pseudomonas</taxon>
    </lineage>
</organism>
<evidence type="ECO:0000313" key="1">
    <source>
        <dbReference type="EMBL" id="SDQ03536.1"/>
    </source>
</evidence>
<evidence type="ECO:0000313" key="2">
    <source>
        <dbReference type="Proteomes" id="UP000199570"/>
    </source>
</evidence>
<gene>
    <name evidence="1" type="ORF">SAMN04490195_0070</name>
</gene>
<dbReference type="RefSeq" id="WP_011005849.1">
    <property type="nucleotide sequence ID" value="NZ_FNKJ01000001.1"/>
</dbReference>
<name>A0A1H0XLM0_9PSED</name>
<accession>A0A1H0XLM0</accession>
<sequence length="97" mass="10653">MPQPSNRTFEEQELHAKAQCYDWNSDYPKGALVSYEELLGQGETHRAETRGKAWVMCGQAVIFVDGLSGAVSLDHCTVIQALDANRVQVTGEVENVG</sequence>
<reference evidence="2" key="1">
    <citation type="submission" date="2016-10" db="EMBL/GenBank/DDBJ databases">
        <authorList>
            <person name="Varghese N."/>
            <person name="Submissions S."/>
        </authorList>
    </citation>
    <scope>NUCLEOTIDE SEQUENCE [LARGE SCALE GENOMIC DNA]</scope>
    <source>
        <strain evidence="2">BS3775</strain>
    </source>
</reference>
<dbReference type="Proteomes" id="UP000199570">
    <property type="component" value="Unassembled WGS sequence"/>
</dbReference>
<dbReference type="OrthoDB" id="6902773at2"/>
<proteinExistence type="predicted"/>
<keyword evidence="2" id="KW-1185">Reference proteome</keyword>
<dbReference type="AlphaFoldDB" id="A0A1H0XLM0"/>
<protein>
    <submittedName>
        <fullName evidence="1">Uncharacterized protein</fullName>
    </submittedName>
</protein>